<dbReference type="GO" id="GO:0004222">
    <property type="term" value="F:metalloendopeptidase activity"/>
    <property type="evidence" value="ECO:0007669"/>
    <property type="project" value="TreeGrafter"/>
</dbReference>
<name>A0A011N642_9PROT</name>
<dbReference type="SUPFAM" id="SSF51261">
    <property type="entry name" value="Duplicated hybrid motif"/>
    <property type="match status" value="1"/>
</dbReference>
<reference evidence="3 4" key="1">
    <citation type="submission" date="2014-02" db="EMBL/GenBank/DDBJ databases">
        <title>Expanding our view of genomic diversity in Candidatus Accumulibacter clades.</title>
        <authorList>
            <person name="Skennerton C.T."/>
            <person name="Barr J.J."/>
            <person name="Slater F.R."/>
            <person name="Bond P.L."/>
            <person name="Tyson G.W."/>
        </authorList>
    </citation>
    <scope>NUCLEOTIDE SEQUENCE [LARGE SCALE GENOMIC DNA]</scope>
    <source>
        <strain evidence="4">BA-92</strain>
    </source>
</reference>
<dbReference type="CDD" id="cd12797">
    <property type="entry name" value="M23_peptidase"/>
    <property type="match status" value="1"/>
</dbReference>
<gene>
    <name evidence="3" type="primary">envC_1</name>
    <name evidence="3" type="ORF">AW10_03331</name>
</gene>
<dbReference type="InterPro" id="IPR050570">
    <property type="entry name" value="Cell_wall_metabolism_enzyme"/>
</dbReference>
<feature type="region of interest" description="Disordered" evidence="1">
    <location>
        <begin position="63"/>
        <end position="85"/>
    </location>
</feature>
<dbReference type="PANTHER" id="PTHR21666">
    <property type="entry name" value="PEPTIDASE-RELATED"/>
    <property type="match status" value="1"/>
</dbReference>
<evidence type="ECO:0000259" key="2">
    <source>
        <dbReference type="Pfam" id="PF01551"/>
    </source>
</evidence>
<feature type="compositionally biased region" description="Low complexity" evidence="1">
    <location>
        <begin position="390"/>
        <end position="404"/>
    </location>
</feature>
<dbReference type="InterPro" id="IPR016047">
    <property type="entry name" value="M23ase_b-sheet_dom"/>
</dbReference>
<protein>
    <submittedName>
        <fullName evidence="3">Septal ring factor</fullName>
    </submittedName>
</protein>
<dbReference type="FunFam" id="2.70.70.10:FF:000003">
    <property type="entry name" value="Murein hydrolase activator EnvC"/>
    <property type="match status" value="1"/>
</dbReference>
<dbReference type="EMBL" id="JEMX01000081">
    <property type="protein sequence ID" value="EXI78063.1"/>
    <property type="molecule type" value="Genomic_DNA"/>
</dbReference>
<feature type="domain" description="M23ase beta-sheet core" evidence="2">
    <location>
        <begin position="441"/>
        <end position="535"/>
    </location>
</feature>
<feature type="compositionally biased region" description="Basic and acidic residues" evidence="1">
    <location>
        <begin position="376"/>
        <end position="389"/>
    </location>
</feature>
<dbReference type="Pfam" id="PF01551">
    <property type="entry name" value="Peptidase_M23"/>
    <property type="match status" value="1"/>
</dbReference>
<evidence type="ECO:0000256" key="1">
    <source>
        <dbReference type="SAM" id="MobiDB-lite"/>
    </source>
</evidence>
<dbReference type="AlphaFoldDB" id="A0A011N642"/>
<evidence type="ECO:0000313" key="4">
    <source>
        <dbReference type="Proteomes" id="UP000021816"/>
    </source>
</evidence>
<dbReference type="STRING" id="1454003.AW10_03331"/>
<accession>A0A011N642</accession>
<feature type="region of interest" description="Disordered" evidence="1">
    <location>
        <begin position="304"/>
        <end position="404"/>
    </location>
</feature>
<comment type="caution">
    <text evidence="3">The sequence shown here is derived from an EMBL/GenBank/DDBJ whole genome shotgun (WGS) entry which is preliminary data.</text>
</comment>
<dbReference type="Proteomes" id="UP000021816">
    <property type="component" value="Unassembled WGS sequence"/>
</dbReference>
<feature type="compositionally biased region" description="Basic and acidic residues" evidence="1">
    <location>
        <begin position="304"/>
        <end position="335"/>
    </location>
</feature>
<dbReference type="PATRIC" id="fig|1454003.3.peg.3390"/>
<dbReference type="InterPro" id="IPR011055">
    <property type="entry name" value="Dup_hybrid_motif"/>
</dbReference>
<proteinExistence type="predicted"/>
<dbReference type="PANTHER" id="PTHR21666:SF270">
    <property type="entry name" value="MUREIN HYDROLASE ACTIVATOR ENVC"/>
    <property type="match status" value="1"/>
</dbReference>
<sequence length="542" mass="59423">MRRSLTETTTITVDAATAGRAAARPGLATQQAAAAHAATGELGRLLGIALLVSALLAPRVAPAGDKDEADSRAASPTAVAEKQGDLKSLRSQIEALRREMVAAEGSRQESADQLKDSERAISSTQRDLHLLKEKIAALQNTLKDLDGQSKALEQGLGLQQQQLEQLLYRQYLRGNPDALQLFLNGDDPHQLARDLHYLEAIGRARSQLLLEIQSSLQRQKALAADSREQAAQLAAAEQKQAEEHAKLLAQRAQRQATLDGLSEQISTQRREIGKLQGDEKRLTKLIDRLSKIIAEKAAEARREAQRKEEQRRQAERREAAQRALEREAAERRERALAQQELARQEAQRAARQQHTQTHQPDPAGAGQEQPASTPPRPERPRETAPEVAREAPPAARPEVAREASPAEAFVGNLARMKGSLRLPTRGTVSNRFGGARQEGSTWKGWFIRAGTGSEVHSIAAGRVVFAEWMRGFGNLLIVDHGSDYLSVYANNDSLLKQVGEDVRGGERIATVGNTGGNPESGLYFEIRHDGKPLDPLAWVKRR</sequence>
<dbReference type="Gene3D" id="6.10.250.3150">
    <property type="match status" value="1"/>
</dbReference>
<dbReference type="Gene3D" id="2.70.70.10">
    <property type="entry name" value="Glucose Permease (Domain IIA)"/>
    <property type="match status" value="1"/>
</dbReference>
<organism evidence="3 4">
    <name type="scientific">Candidatus Accumulibacter appositus</name>
    <dbReference type="NCBI Taxonomy" id="1454003"/>
    <lineage>
        <taxon>Bacteria</taxon>
        <taxon>Pseudomonadati</taxon>
        <taxon>Pseudomonadota</taxon>
        <taxon>Betaproteobacteria</taxon>
        <taxon>Candidatus Accumulibacter</taxon>
    </lineage>
</organism>
<evidence type="ECO:0000313" key="3">
    <source>
        <dbReference type="EMBL" id="EXI78063.1"/>
    </source>
</evidence>